<dbReference type="Pfam" id="PF00001">
    <property type="entry name" value="7tm_1"/>
    <property type="match status" value="1"/>
</dbReference>
<evidence type="ECO:0000256" key="8">
    <source>
        <dbReference type="SAM" id="Phobius"/>
    </source>
</evidence>
<dbReference type="PANTHER" id="PTHR24235">
    <property type="entry name" value="NEUROPEPTIDE Y RECEPTOR"/>
    <property type="match status" value="1"/>
</dbReference>
<evidence type="ECO:0000256" key="7">
    <source>
        <dbReference type="ARBA" id="ARBA00023224"/>
    </source>
</evidence>
<gene>
    <name evidence="10" type="ORF">GPUH_LOCUS10652</name>
</gene>
<dbReference type="GO" id="GO:0042923">
    <property type="term" value="F:neuropeptide binding"/>
    <property type="evidence" value="ECO:0007669"/>
    <property type="project" value="TreeGrafter"/>
</dbReference>
<dbReference type="AlphaFoldDB" id="A0A183DPL1"/>
<evidence type="ECO:0000313" key="11">
    <source>
        <dbReference type="Proteomes" id="UP000271098"/>
    </source>
</evidence>
<dbReference type="GO" id="GO:0005886">
    <property type="term" value="C:plasma membrane"/>
    <property type="evidence" value="ECO:0007669"/>
    <property type="project" value="TreeGrafter"/>
</dbReference>
<feature type="transmembrane region" description="Helical" evidence="8">
    <location>
        <begin position="27"/>
        <end position="52"/>
    </location>
</feature>
<name>A0A183DPL1_9BILA</name>
<keyword evidence="3 8" id="KW-1133">Transmembrane helix</keyword>
<evidence type="ECO:0000313" key="10">
    <source>
        <dbReference type="EMBL" id="VDN17735.1"/>
    </source>
</evidence>
<keyword evidence="2 8" id="KW-0812">Transmembrane</keyword>
<reference evidence="10 11" key="2">
    <citation type="submission" date="2018-11" db="EMBL/GenBank/DDBJ databases">
        <authorList>
            <consortium name="Pathogen Informatics"/>
        </authorList>
    </citation>
    <scope>NUCLEOTIDE SEQUENCE [LARGE SCALE GENOMIC DNA]</scope>
</reference>
<dbReference type="OrthoDB" id="9046662at2759"/>
<dbReference type="InterPro" id="IPR000276">
    <property type="entry name" value="GPCR_Rhodpsn"/>
</dbReference>
<feature type="transmembrane region" description="Helical" evidence="8">
    <location>
        <begin position="93"/>
        <end position="112"/>
    </location>
</feature>
<keyword evidence="6" id="KW-0675">Receptor</keyword>
<dbReference type="Gene3D" id="1.20.1070.10">
    <property type="entry name" value="Rhodopsin 7-helix transmembrane proteins"/>
    <property type="match status" value="1"/>
</dbReference>
<evidence type="ECO:0000313" key="12">
    <source>
        <dbReference type="WBParaSite" id="GPUH_0001066501-mRNA-1"/>
    </source>
</evidence>
<proteinExistence type="predicted"/>
<evidence type="ECO:0000256" key="4">
    <source>
        <dbReference type="ARBA" id="ARBA00023040"/>
    </source>
</evidence>
<dbReference type="GO" id="GO:0008188">
    <property type="term" value="F:neuropeptide receptor activity"/>
    <property type="evidence" value="ECO:0007669"/>
    <property type="project" value="TreeGrafter"/>
</dbReference>
<comment type="subcellular location">
    <subcellularLocation>
        <location evidence="1">Membrane</location>
        <topology evidence="1">Multi-pass membrane protein</topology>
    </subcellularLocation>
</comment>
<dbReference type="PRINTS" id="PR00237">
    <property type="entry name" value="GPCRRHODOPSN"/>
</dbReference>
<keyword evidence="4" id="KW-0297">G-protein coupled receptor</keyword>
<keyword evidence="7" id="KW-0807">Transducer</keyword>
<evidence type="ECO:0000259" key="9">
    <source>
        <dbReference type="PROSITE" id="PS50262"/>
    </source>
</evidence>
<evidence type="ECO:0000256" key="5">
    <source>
        <dbReference type="ARBA" id="ARBA00023136"/>
    </source>
</evidence>
<organism evidence="12">
    <name type="scientific">Gongylonema pulchrum</name>
    <dbReference type="NCBI Taxonomy" id="637853"/>
    <lineage>
        <taxon>Eukaryota</taxon>
        <taxon>Metazoa</taxon>
        <taxon>Ecdysozoa</taxon>
        <taxon>Nematoda</taxon>
        <taxon>Chromadorea</taxon>
        <taxon>Rhabditida</taxon>
        <taxon>Spirurina</taxon>
        <taxon>Spiruromorpha</taxon>
        <taxon>Spiruroidea</taxon>
        <taxon>Gongylonematidae</taxon>
        <taxon>Gongylonema</taxon>
    </lineage>
</organism>
<keyword evidence="5 8" id="KW-0472">Membrane</keyword>
<dbReference type="InterPro" id="IPR017452">
    <property type="entry name" value="GPCR_Rhodpsn_7TM"/>
</dbReference>
<dbReference type="SUPFAM" id="SSF81321">
    <property type="entry name" value="Family A G protein-coupled receptor-like"/>
    <property type="match status" value="1"/>
</dbReference>
<protein>
    <submittedName>
        <fullName evidence="12">G_PROTEIN_RECEP_F1_2 domain-containing protein</fullName>
    </submittedName>
</protein>
<sequence>MSNETCLDINAELWRYRRDWSTQPSTIFIFAFLYAAIIVIGILGNLCVILAISRTRTLQTVPNMFIFSLSCSDLVVCCTSATITPIAAFKKEWIFGATLCSIAPFIAVSPLLRPFTISMIYSLAKFVELKSASQKLGKKLVCGLTPEVRNKNTSKFEKLNFEHQ</sequence>
<feature type="domain" description="G-protein coupled receptors family 1 profile" evidence="9">
    <location>
        <begin position="44"/>
        <end position="164"/>
    </location>
</feature>
<evidence type="ECO:0000256" key="2">
    <source>
        <dbReference type="ARBA" id="ARBA00022692"/>
    </source>
</evidence>
<evidence type="ECO:0000256" key="3">
    <source>
        <dbReference type="ARBA" id="ARBA00022989"/>
    </source>
</evidence>
<keyword evidence="11" id="KW-1185">Reference proteome</keyword>
<feature type="transmembrane region" description="Helical" evidence="8">
    <location>
        <begin position="64"/>
        <end position="87"/>
    </location>
</feature>
<dbReference type="WBParaSite" id="GPUH_0001066501-mRNA-1">
    <property type="protein sequence ID" value="GPUH_0001066501-mRNA-1"/>
    <property type="gene ID" value="GPUH_0001066501"/>
</dbReference>
<evidence type="ECO:0000256" key="6">
    <source>
        <dbReference type="ARBA" id="ARBA00023170"/>
    </source>
</evidence>
<accession>A0A183DPL1</accession>
<evidence type="ECO:0000256" key="1">
    <source>
        <dbReference type="ARBA" id="ARBA00004141"/>
    </source>
</evidence>
<dbReference type="Proteomes" id="UP000271098">
    <property type="component" value="Unassembled WGS sequence"/>
</dbReference>
<dbReference type="GO" id="GO:0043005">
    <property type="term" value="C:neuron projection"/>
    <property type="evidence" value="ECO:0007669"/>
    <property type="project" value="TreeGrafter"/>
</dbReference>
<dbReference type="EMBL" id="UYRT01078081">
    <property type="protein sequence ID" value="VDN17735.1"/>
    <property type="molecule type" value="Genomic_DNA"/>
</dbReference>
<dbReference type="PANTHER" id="PTHR24235:SF18">
    <property type="entry name" value="G-PROTEIN COUPLED RECEPTORS FAMILY 1 PROFILE DOMAIN-CONTAINING PROTEIN"/>
    <property type="match status" value="1"/>
</dbReference>
<reference evidence="12" key="1">
    <citation type="submission" date="2016-06" db="UniProtKB">
        <authorList>
            <consortium name="WormBaseParasite"/>
        </authorList>
    </citation>
    <scope>IDENTIFICATION</scope>
</reference>
<dbReference type="PROSITE" id="PS50262">
    <property type="entry name" value="G_PROTEIN_RECEP_F1_2"/>
    <property type="match status" value="1"/>
</dbReference>